<comment type="subcellular location">
    <subcellularLocation>
        <location evidence="4 5">Nucleus</location>
    </subcellularLocation>
</comment>
<feature type="region of interest" description="Disordered" evidence="6">
    <location>
        <begin position="588"/>
        <end position="607"/>
    </location>
</feature>
<reference evidence="8" key="1">
    <citation type="journal article" date="2005" name="Eukaryot. Cell">
        <title>Mating type loci of Sporisorium reilianum: novel pattern with three a and multiple b specificities.</title>
        <authorList>
            <person name="Schirawski J."/>
            <person name="Heinze B."/>
            <person name="Wagenknecht M."/>
            <person name="Kahmann R."/>
        </authorList>
    </citation>
    <scope>NUCLEOTIDE SEQUENCE</scope>
    <source>
        <strain evidence="8">SRZSAW11</strain>
        <tissue evidence="8">Sporidial suspension culture</tissue>
    </source>
</reference>
<protein>
    <submittedName>
        <fullName evidence="8">Homeodomain transcription factor bW4</fullName>
    </submittedName>
</protein>
<keyword evidence="4 5" id="KW-0371">Homeobox</keyword>
<feature type="region of interest" description="Disordered" evidence="6">
    <location>
        <begin position="222"/>
        <end position="342"/>
    </location>
</feature>
<evidence type="ECO:0000256" key="3">
    <source>
        <dbReference type="ARBA" id="ARBA00025748"/>
    </source>
</evidence>
<keyword evidence="1" id="KW-0805">Transcription regulation</keyword>
<dbReference type="InterPro" id="IPR009057">
    <property type="entry name" value="Homeodomain-like_sf"/>
</dbReference>
<evidence type="ECO:0000256" key="1">
    <source>
        <dbReference type="ARBA" id="ARBA00023015"/>
    </source>
</evidence>
<keyword evidence="4 5" id="KW-0539">Nucleus</keyword>
<keyword evidence="2" id="KW-0804">Transcription</keyword>
<dbReference type="SMART" id="SM00389">
    <property type="entry name" value="HOX"/>
    <property type="match status" value="1"/>
</dbReference>
<organism evidence="8">
    <name type="scientific">Sporisorium reilianum</name>
    <dbReference type="NCBI Taxonomy" id="72558"/>
    <lineage>
        <taxon>Eukaryota</taxon>
        <taxon>Fungi</taxon>
        <taxon>Dikarya</taxon>
        <taxon>Basidiomycota</taxon>
        <taxon>Ustilaginomycotina</taxon>
        <taxon>Ustilaginomycetes</taxon>
        <taxon>Ustilaginales</taxon>
        <taxon>Ustilaginaceae</taxon>
        <taxon>Sporisorium</taxon>
    </lineage>
</organism>
<evidence type="ECO:0000256" key="5">
    <source>
        <dbReference type="RuleBase" id="RU000682"/>
    </source>
</evidence>
<accession>Q4A3G8</accession>
<feature type="compositionally biased region" description="Low complexity" evidence="6">
    <location>
        <begin position="315"/>
        <end position="332"/>
    </location>
</feature>
<dbReference type="InterPro" id="IPR045224">
    <property type="entry name" value="HDZip_class_I_plant"/>
</dbReference>
<sequence>MSDLMDPVLSQVYALATQLLSTLRVQPEAPAPHPCSPPFVHLDLPRLKHPQSELLQQELARFEISAGCKKALLSLYESKLEALRQGYLNIYKEAASALHYHGQPDESFAISFRRAIEHKFSTHAGRMWKRLVEEVHNFNGANQSPTTGHPGLEPDSLASSTDTSSKTSRSHDLDAIRILEQAFEITPNITQAEKFRLAEVTGLQPKQVTIWFQNRRNRKGRKGLALKHVAQSPLDLSPSKRETTPPPSSPTRDFTLSEKKRKSYGALGRSSSDYSDSDSDSPSSHLKKPRLPSACSDDSEASASSIDQITFTPWSTPSSRSTSSSSASSSQSDIFDSPRRPHNLFKYINPKYEGRADVSMPHLTIGTPQKMAHQGLAPAQRSPFTSDVHGGSNSQMSRLDLSGLQLNMGEAFDRDFRESVQRVFSGSGFDVGSYRSVSSSSWGSQAVTTDDDGWVDEDDFDASLGGRHDTPIDAAVQGQHSMMPPAFHSVNTPMLGQTPPQALHHQSVAPTMADAQANSSPDGSSFCPPSSNNEPVDLARLLELAAAAPAHLPTSSPFASQPQQPLPTEDTNLDLEMTDIQSLFDRNLFDSSSLPGSQQSNDGSGALQGNAAAEAQFCMNFDMSSNAFSMV</sequence>
<feature type="DNA-binding region" description="Homeobox" evidence="4">
    <location>
        <begin position="164"/>
        <end position="223"/>
    </location>
</feature>
<dbReference type="AlphaFoldDB" id="Q4A3G8"/>
<evidence type="ECO:0000259" key="7">
    <source>
        <dbReference type="PROSITE" id="PS50071"/>
    </source>
</evidence>
<dbReference type="Pfam" id="PF00046">
    <property type="entry name" value="Homeodomain"/>
    <property type="match status" value="1"/>
</dbReference>
<keyword evidence="4 5" id="KW-0238">DNA-binding</keyword>
<gene>
    <name evidence="8" type="primary">bW4</name>
</gene>
<comment type="similarity">
    <text evidence="3">Belongs to the HD-ZIP homeobox family. Class I subfamily.</text>
</comment>
<dbReference type="InterPro" id="IPR001356">
    <property type="entry name" value="HD"/>
</dbReference>
<dbReference type="PANTHER" id="PTHR24326:SF606">
    <property type="entry name" value="HOMEOBOX-LEUCINE ZIPPER PROTEIN ATHB-54"/>
    <property type="match status" value="1"/>
</dbReference>
<name>Q4A3G8_9BASI</name>
<feature type="compositionally biased region" description="Low complexity" evidence="6">
    <location>
        <begin position="270"/>
        <end position="284"/>
    </location>
</feature>
<feature type="region of interest" description="Disordered" evidence="6">
    <location>
        <begin position="139"/>
        <end position="170"/>
    </location>
</feature>
<feature type="region of interest" description="Disordered" evidence="6">
    <location>
        <begin position="512"/>
        <end position="532"/>
    </location>
</feature>
<feature type="compositionally biased region" description="Polar residues" evidence="6">
    <location>
        <begin position="516"/>
        <end position="532"/>
    </location>
</feature>
<dbReference type="PROSITE" id="PS50071">
    <property type="entry name" value="HOMEOBOX_2"/>
    <property type="match status" value="1"/>
</dbReference>
<dbReference type="CDD" id="cd00086">
    <property type="entry name" value="homeodomain"/>
    <property type="match status" value="1"/>
</dbReference>
<dbReference type="SUPFAM" id="SSF46689">
    <property type="entry name" value="Homeodomain-like"/>
    <property type="match status" value="1"/>
</dbReference>
<feature type="compositionally biased region" description="Low complexity" evidence="6">
    <location>
        <begin position="293"/>
        <end position="307"/>
    </location>
</feature>
<dbReference type="GO" id="GO:0045893">
    <property type="term" value="P:positive regulation of DNA-templated transcription"/>
    <property type="evidence" value="ECO:0007669"/>
    <property type="project" value="TreeGrafter"/>
</dbReference>
<feature type="compositionally biased region" description="Polar residues" evidence="6">
    <location>
        <begin position="589"/>
        <end position="603"/>
    </location>
</feature>
<dbReference type="VEuPathDB" id="FungiDB:sr11856"/>
<dbReference type="GO" id="GO:0005634">
    <property type="term" value="C:nucleus"/>
    <property type="evidence" value="ECO:0007669"/>
    <property type="project" value="UniProtKB-SubCell"/>
</dbReference>
<feature type="compositionally biased region" description="Low complexity" evidence="6">
    <location>
        <begin position="155"/>
        <end position="167"/>
    </location>
</feature>
<dbReference type="GO" id="GO:0003700">
    <property type="term" value="F:DNA-binding transcription factor activity"/>
    <property type="evidence" value="ECO:0007669"/>
    <property type="project" value="InterPro"/>
</dbReference>
<evidence type="ECO:0000256" key="4">
    <source>
        <dbReference type="PROSITE-ProRule" id="PRU00108"/>
    </source>
</evidence>
<evidence type="ECO:0000313" key="8">
    <source>
        <dbReference type="EMBL" id="CAI59739.1"/>
    </source>
</evidence>
<evidence type="ECO:0000256" key="6">
    <source>
        <dbReference type="SAM" id="MobiDB-lite"/>
    </source>
</evidence>
<dbReference type="Gene3D" id="1.10.10.60">
    <property type="entry name" value="Homeodomain-like"/>
    <property type="match status" value="1"/>
</dbReference>
<dbReference type="GO" id="GO:0043565">
    <property type="term" value="F:sequence-specific DNA binding"/>
    <property type="evidence" value="ECO:0007669"/>
    <property type="project" value="TreeGrafter"/>
</dbReference>
<evidence type="ECO:0000256" key="2">
    <source>
        <dbReference type="ARBA" id="ARBA00023163"/>
    </source>
</evidence>
<feature type="domain" description="Homeobox" evidence="7">
    <location>
        <begin position="162"/>
        <end position="222"/>
    </location>
</feature>
<dbReference type="EMBL" id="AJ884586">
    <property type="protein sequence ID" value="CAI59739.1"/>
    <property type="molecule type" value="Genomic_DNA"/>
</dbReference>
<proteinExistence type="inferred from homology"/>
<dbReference type="PANTHER" id="PTHR24326">
    <property type="entry name" value="HOMEOBOX-LEUCINE ZIPPER PROTEIN"/>
    <property type="match status" value="1"/>
</dbReference>